<dbReference type="PANTHER" id="PTHR23502:SF31">
    <property type="entry name" value="POLYAMINE TRANSPORTER 1"/>
    <property type="match status" value="1"/>
</dbReference>
<name>A0A1L9T4T2_9EURO</name>
<sequence length="541" mass="59017">MTRPRGSDEEKATAPTRPQSDTGPPRNLAADRIKSYKHQHGGTVGKDPKSPGYSTQGLEDFGHGKPFPPPLAAEEQYVVEFTDENDPLHPQNWPFARKLTISSILAYATFIPAFSSSIYSPTIPAISAEFHVSEEVGTLGITLFVLGLGLGPVVWAPFSELRGRQLPLIVSLLGLGVFMVAVAVAKDLQTLMICRFWAGAFGSCTFAIVPAIFADPFDTNTRGVANTVFASAVFASPNLGPFVGGFITESYLGWRWTHYLMAILAFSALPLVTFVFKETYAPVILVSKAARFRRQTGNWGIHAKQEEIEIDLKSLVEKNFKRPVVLLFTEPIILLISIYVAFVYGLLYLFLSVYPIVFQQIHGWNEGVGGLPMISLVVGMLLAGVYIVLTQPSYTRKLAANNGEAVPEWRLPPVIVGGVAFAVGLFWFGWTGWTDNIHWAAPTVAGVATGFGILCIFLPLINYLVDAYLMFAASAIAANTLMRSTAGAVFPLFATYMFNGMGVQWAMTLLGCVATVLVPIPILFLRFGARVRQRSSFAPTD</sequence>
<dbReference type="EMBL" id="KV878594">
    <property type="protein sequence ID" value="OJJ54439.1"/>
    <property type="molecule type" value="Genomic_DNA"/>
</dbReference>
<dbReference type="PROSITE" id="PS50850">
    <property type="entry name" value="MFS"/>
    <property type="match status" value="1"/>
</dbReference>
<dbReference type="GO" id="GO:0005886">
    <property type="term" value="C:plasma membrane"/>
    <property type="evidence" value="ECO:0007669"/>
    <property type="project" value="TreeGrafter"/>
</dbReference>
<gene>
    <name evidence="9" type="ORF">ASPSYDRAFT_209896</name>
</gene>
<dbReference type="InterPro" id="IPR036259">
    <property type="entry name" value="MFS_trans_sf"/>
</dbReference>
<dbReference type="InterPro" id="IPR020846">
    <property type="entry name" value="MFS_dom"/>
</dbReference>
<keyword evidence="3 7" id="KW-0812">Transmembrane</keyword>
<feature type="transmembrane region" description="Helical" evidence="7">
    <location>
        <begin position="439"/>
        <end position="461"/>
    </location>
</feature>
<keyword evidence="5 7" id="KW-0472">Membrane</keyword>
<dbReference type="Proteomes" id="UP000184356">
    <property type="component" value="Unassembled WGS sequence"/>
</dbReference>
<proteinExistence type="predicted"/>
<feature type="transmembrane region" description="Helical" evidence="7">
    <location>
        <begin position="165"/>
        <end position="184"/>
    </location>
</feature>
<keyword evidence="4 7" id="KW-1133">Transmembrane helix</keyword>
<feature type="region of interest" description="Disordered" evidence="6">
    <location>
        <begin position="1"/>
        <end position="58"/>
    </location>
</feature>
<dbReference type="VEuPathDB" id="FungiDB:ASPSYDRAFT_209896"/>
<evidence type="ECO:0000259" key="8">
    <source>
        <dbReference type="PROSITE" id="PS50850"/>
    </source>
</evidence>
<comment type="subcellular location">
    <subcellularLocation>
        <location evidence="1">Membrane</location>
        <topology evidence="1">Multi-pass membrane protein</topology>
    </subcellularLocation>
</comment>
<dbReference type="InterPro" id="IPR011701">
    <property type="entry name" value="MFS"/>
</dbReference>
<dbReference type="FunFam" id="1.20.1250.20:FF:000011">
    <property type="entry name" value="MFS multidrug transporter, putative"/>
    <property type="match status" value="1"/>
</dbReference>
<protein>
    <recommendedName>
        <fullName evidence="8">Major facilitator superfamily (MFS) profile domain-containing protein</fullName>
    </recommendedName>
</protein>
<evidence type="ECO:0000256" key="3">
    <source>
        <dbReference type="ARBA" id="ARBA00022692"/>
    </source>
</evidence>
<dbReference type="OrthoDB" id="9986881at2759"/>
<dbReference type="AlphaFoldDB" id="A0A1L9T4T2"/>
<feature type="transmembrane region" description="Helical" evidence="7">
    <location>
        <begin position="324"/>
        <end position="351"/>
    </location>
</feature>
<feature type="transmembrane region" description="Helical" evidence="7">
    <location>
        <begin position="259"/>
        <end position="276"/>
    </location>
</feature>
<feature type="transmembrane region" description="Helical" evidence="7">
    <location>
        <begin position="196"/>
        <end position="214"/>
    </location>
</feature>
<feature type="transmembrane region" description="Helical" evidence="7">
    <location>
        <begin position="226"/>
        <end position="247"/>
    </location>
</feature>
<dbReference type="SUPFAM" id="SSF103473">
    <property type="entry name" value="MFS general substrate transporter"/>
    <property type="match status" value="1"/>
</dbReference>
<feature type="transmembrane region" description="Helical" evidence="7">
    <location>
        <begin position="99"/>
        <end position="119"/>
    </location>
</feature>
<feature type="compositionally biased region" description="Basic and acidic residues" evidence="6">
    <location>
        <begin position="1"/>
        <end position="12"/>
    </location>
</feature>
<feature type="transmembrane region" description="Helical" evidence="7">
    <location>
        <begin position="505"/>
        <end position="525"/>
    </location>
</feature>
<organism evidence="9 10">
    <name type="scientific">Aspergillus sydowii CBS 593.65</name>
    <dbReference type="NCBI Taxonomy" id="1036612"/>
    <lineage>
        <taxon>Eukaryota</taxon>
        <taxon>Fungi</taxon>
        <taxon>Dikarya</taxon>
        <taxon>Ascomycota</taxon>
        <taxon>Pezizomycotina</taxon>
        <taxon>Eurotiomycetes</taxon>
        <taxon>Eurotiomycetidae</taxon>
        <taxon>Eurotiales</taxon>
        <taxon>Aspergillaceae</taxon>
        <taxon>Aspergillus</taxon>
        <taxon>Aspergillus subgen. Nidulantes</taxon>
    </lineage>
</organism>
<keyword evidence="10" id="KW-1185">Reference proteome</keyword>
<dbReference type="Gene3D" id="1.20.1250.20">
    <property type="entry name" value="MFS general substrate transporter like domains"/>
    <property type="match status" value="1"/>
</dbReference>
<evidence type="ECO:0000256" key="4">
    <source>
        <dbReference type="ARBA" id="ARBA00022989"/>
    </source>
</evidence>
<dbReference type="RefSeq" id="XP_040698245.1">
    <property type="nucleotide sequence ID" value="XM_040843970.1"/>
</dbReference>
<evidence type="ECO:0000256" key="1">
    <source>
        <dbReference type="ARBA" id="ARBA00004141"/>
    </source>
</evidence>
<evidence type="ECO:0000256" key="2">
    <source>
        <dbReference type="ARBA" id="ARBA00022448"/>
    </source>
</evidence>
<accession>A0A1L9T4T2</accession>
<evidence type="ECO:0000256" key="6">
    <source>
        <dbReference type="SAM" id="MobiDB-lite"/>
    </source>
</evidence>
<evidence type="ECO:0000313" key="10">
    <source>
        <dbReference type="Proteomes" id="UP000184356"/>
    </source>
</evidence>
<dbReference type="CDD" id="cd17323">
    <property type="entry name" value="MFS_Tpo1_MDR_like"/>
    <property type="match status" value="1"/>
</dbReference>
<dbReference type="PANTHER" id="PTHR23502">
    <property type="entry name" value="MAJOR FACILITATOR SUPERFAMILY"/>
    <property type="match status" value="1"/>
</dbReference>
<feature type="transmembrane region" description="Helical" evidence="7">
    <location>
        <begin position="139"/>
        <end position="158"/>
    </location>
</feature>
<dbReference type="STRING" id="1036612.A0A1L9T4T2"/>
<dbReference type="Pfam" id="PF07690">
    <property type="entry name" value="MFS_1"/>
    <property type="match status" value="1"/>
</dbReference>
<reference evidence="10" key="1">
    <citation type="journal article" date="2017" name="Genome Biol.">
        <title>Comparative genomics reveals high biological diversity and specific adaptations in the industrially and medically important fungal genus Aspergillus.</title>
        <authorList>
            <person name="de Vries R.P."/>
            <person name="Riley R."/>
            <person name="Wiebenga A."/>
            <person name="Aguilar-Osorio G."/>
            <person name="Amillis S."/>
            <person name="Uchima C.A."/>
            <person name="Anderluh G."/>
            <person name="Asadollahi M."/>
            <person name="Askin M."/>
            <person name="Barry K."/>
            <person name="Battaglia E."/>
            <person name="Bayram O."/>
            <person name="Benocci T."/>
            <person name="Braus-Stromeyer S.A."/>
            <person name="Caldana C."/>
            <person name="Canovas D."/>
            <person name="Cerqueira G.C."/>
            <person name="Chen F."/>
            <person name="Chen W."/>
            <person name="Choi C."/>
            <person name="Clum A."/>
            <person name="Dos Santos R.A."/>
            <person name="Damasio A.R."/>
            <person name="Diallinas G."/>
            <person name="Emri T."/>
            <person name="Fekete E."/>
            <person name="Flipphi M."/>
            <person name="Freyberg S."/>
            <person name="Gallo A."/>
            <person name="Gournas C."/>
            <person name="Habgood R."/>
            <person name="Hainaut M."/>
            <person name="Harispe M.L."/>
            <person name="Henrissat B."/>
            <person name="Hilden K.S."/>
            <person name="Hope R."/>
            <person name="Hossain A."/>
            <person name="Karabika E."/>
            <person name="Karaffa L."/>
            <person name="Karanyi Z."/>
            <person name="Krasevec N."/>
            <person name="Kuo A."/>
            <person name="Kusch H."/>
            <person name="LaButti K."/>
            <person name="Lagendijk E.L."/>
            <person name="Lapidus A."/>
            <person name="Levasseur A."/>
            <person name="Lindquist E."/>
            <person name="Lipzen A."/>
            <person name="Logrieco A.F."/>
            <person name="MacCabe A."/>
            <person name="Maekelae M.R."/>
            <person name="Malavazi I."/>
            <person name="Melin P."/>
            <person name="Meyer V."/>
            <person name="Mielnichuk N."/>
            <person name="Miskei M."/>
            <person name="Molnar A.P."/>
            <person name="Mule G."/>
            <person name="Ngan C.Y."/>
            <person name="Orejas M."/>
            <person name="Orosz E."/>
            <person name="Ouedraogo J.P."/>
            <person name="Overkamp K.M."/>
            <person name="Park H.-S."/>
            <person name="Perrone G."/>
            <person name="Piumi F."/>
            <person name="Punt P.J."/>
            <person name="Ram A.F."/>
            <person name="Ramon A."/>
            <person name="Rauscher S."/>
            <person name="Record E."/>
            <person name="Riano-Pachon D.M."/>
            <person name="Robert V."/>
            <person name="Roehrig J."/>
            <person name="Ruller R."/>
            <person name="Salamov A."/>
            <person name="Salih N.S."/>
            <person name="Samson R.A."/>
            <person name="Sandor E."/>
            <person name="Sanguinetti M."/>
            <person name="Schuetze T."/>
            <person name="Sepcic K."/>
            <person name="Shelest E."/>
            <person name="Sherlock G."/>
            <person name="Sophianopoulou V."/>
            <person name="Squina F.M."/>
            <person name="Sun H."/>
            <person name="Susca A."/>
            <person name="Todd R.B."/>
            <person name="Tsang A."/>
            <person name="Unkles S.E."/>
            <person name="van de Wiele N."/>
            <person name="van Rossen-Uffink D."/>
            <person name="Oliveira J.V."/>
            <person name="Vesth T.C."/>
            <person name="Visser J."/>
            <person name="Yu J.-H."/>
            <person name="Zhou M."/>
            <person name="Andersen M.R."/>
            <person name="Archer D.B."/>
            <person name="Baker S.E."/>
            <person name="Benoit I."/>
            <person name="Brakhage A.A."/>
            <person name="Braus G.H."/>
            <person name="Fischer R."/>
            <person name="Frisvad J.C."/>
            <person name="Goldman G.H."/>
            <person name="Houbraken J."/>
            <person name="Oakley B."/>
            <person name="Pocsi I."/>
            <person name="Scazzocchio C."/>
            <person name="Seiboth B."/>
            <person name="vanKuyk P.A."/>
            <person name="Wortman J."/>
            <person name="Dyer P.S."/>
            <person name="Grigoriev I.V."/>
        </authorList>
    </citation>
    <scope>NUCLEOTIDE SEQUENCE [LARGE SCALE GENOMIC DNA]</scope>
    <source>
        <strain evidence="10">CBS 593.65</strain>
    </source>
</reference>
<feature type="transmembrane region" description="Helical" evidence="7">
    <location>
        <begin position="371"/>
        <end position="390"/>
    </location>
</feature>
<evidence type="ECO:0000256" key="5">
    <source>
        <dbReference type="ARBA" id="ARBA00023136"/>
    </source>
</evidence>
<dbReference type="GeneID" id="63760043"/>
<evidence type="ECO:0000256" key="7">
    <source>
        <dbReference type="SAM" id="Phobius"/>
    </source>
</evidence>
<dbReference type="GO" id="GO:0022857">
    <property type="term" value="F:transmembrane transporter activity"/>
    <property type="evidence" value="ECO:0007669"/>
    <property type="project" value="InterPro"/>
</dbReference>
<feature type="transmembrane region" description="Helical" evidence="7">
    <location>
        <begin position="411"/>
        <end position="433"/>
    </location>
</feature>
<feature type="transmembrane region" description="Helical" evidence="7">
    <location>
        <begin position="468"/>
        <end position="493"/>
    </location>
</feature>
<evidence type="ECO:0000313" key="9">
    <source>
        <dbReference type="EMBL" id="OJJ54439.1"/>
    </source>
</evidence>
<feature type="domain" description="Major facilitator superfamily (MFS) profile" evidence="8">
    <location>
        <begin position="101"/>
        <end position="541"/>
    </location>
</feature>
<keyword evidence="2" id="KW-0813">Transport</keyword>